<evidence type="ECO:0000313" key="1">
    <source>
        <dbReference type="EMBL" id="EAR94132.1"/>
    </source>
</evidence>
<dbReference type="AlphaFoldDB" id="I7LUJ8"/>
<dbReference type="Proteomes" id="UP000009168">
    <property type="component" value="Unassembled WGS sequence"/>
</dbReference>
<reference evidence="2" key="1">
    <citation type="journal article" date="2006" name="PLoS Biol.">
        <title>Macronuclear genome sequence of the ciliate Tetrahymena thermophila, a model eukaryote.</title>
        <authorList>
            <person name="Eisen J.A."/>
            <person name="Coyne R.S."/>
            <person name="Wu M."/>
            <person name="Wu D."/>
            <person name="Thiagarajan M."/>
            <person name="Wortman J.R."/>
            <person name="Badger J.H."/>
            <person name="Ren Q."/>
            <person name="Amedeo P."/>
            <person name="Jones K.M."/>
            <person name="Tallon L.J."/>
            <person name="Delcher A.L."/>
            <person name="Salzberg S.L."/>
            <person name="Silva J.C."/>
            <person name="Haas B.J."/>
            <person name="Majoros W.H."/>
            <person name="Farzad M."/>
            <person name="Carlton J.M."/>
            <person name="Smith R.K. Jr."/>
            <person name="Garg J."/>
            <person name="Pearlman R.E."/>
            <person name="Karrer K.M."/>
            <person name="Sun L."/>
            <person name="Manning G."/>
            <person name="Elde N.C."/>
            <person name="Turkewitz A.P."/>
            <person name="Asai D.J."/>
            <person name="Wilkes D.E."/>
            <person name="Wang Y."/>
            <person name="Cai H."/>
            <person name="Collins K."/>
            <person name="Stewart B.A."/>
            <person name="Lee S.R."/>
            <person name="Wilamowska K."/>
            <person name="Weinberg Z."/>
            <person name="Ruzzo W.L."/>
            <person name="Wloga D."/>
            <person name="Gaertig J."/>
            <person name="Frankel J."/>
            <person name="Tsao C.-C."/>
            <person name="Gorovsky M.A."/>
            <person name="Keeling P.J."/>
            <person name="Waller R.F."/>
            <person name="Patron N.J."/>
            <person name="Cherry J.M."/>
            <person name="Stover N.A."/>
            <person name="Krieger C.J."/>
            <person name="del Toro C."/>
            <person name="Ryder H.F."/>
            <person name="Williamson S.C."/>
            <person name="Barbeau R.A."/>
            <person name="Hamilton E.P."/>
            <person name="Orias E."/>
        </authorList>
    </citation>
    <scope>NUCLEOTIDE SEQUENCE [LARGE SCALE GENOMIC DNA]</scope>
    <source>
        <strain evidence="2">SB210</strain>
    </source>
</reference>
<sequence>MISTHSINSKRSSSNIDAQQYEPSVKKVHSISSSDSQIAPRVSSGNKKMFTRAPMGDFFAKCGLISRGQQVFEDFFIQEDKIDYYPLIKTTQIIEKTPFSSNFIDYNSSMNLAVQAKCLSSICLNESEQSCSSKNQQQQQLLLETRAREESSEFSINCGEEEEDQIEGGHKCNFLTEQIEPSAQIIISGCESAQPIARDNQNLTQGHDIESDQQYNYVEEDFATLQEYSEIKVIEIVKYD</sequence>
<accession>I7LUJ8</accession>
<dbReference type="GeneID" id="7830503"/>
<protein>
    <submittedName>
        <fullName evidence="1">Uncharacterized protein</fullName>
    </submittedName>
</protein>
<dbReference type="KEGG" id="tet:TTHERM_00521990"/>
<dbReference type="InParanoid" id="I7LUJ8"/>
<name>I7LUJ8_TETTS</name>
<dbReference type="RefSeq" id="XP_001014377.1">
    <property type="nucleotide sequence ID" value="XM_001014377.3"/>
</dbReference>
<dbReference type="HOGENOM" id="CLU_1158400_0_0_1"/>
<dbReference type="EMBL" id="GG662717">
    <property type="protein sequence ID" value="EAR94132.1"/>
    <property type="molecule type" value="Genomic_DNA"/>
</dbReference>
<proteinExistence type="predicted"/>
<organism evidence="1 2">
    <name type="scientific">Tetrahymena thermophila (strain SB210)</name>
    <dbReference type="NCBI Taxonomy" id="312017"/>
    <lineage>
        <taxon>Eukaryota</taxon>
        <taxon>Sar</taxon>
        <taxon>Alveolata</taxon>
        <taxon>Ciliophora</taxon>
        <taxon>Intramacronucleata</taxon>
        <taxon>Oligohymenophorea</taxon>
        <taxon>Hymenostomatida</taxon>
        <taxon>Tetrahymenina</taxon>
        <taxon>Tetrahymenidae</taxon>
        <taxon>Tetrahymena</taxon>
    </lineage>
</organism>
<gene>
    <name evidence="1" type="ORF">TTHERM_00521990</name>
</gene>
<keyword evidence="2" id="KW-1185">Reference proteome</keyword>
<evidence type="ECO:0000313" key="2">
    <source>
        <dbReference type="Proteomes" id="UP000009168"/>
    </source>
</evidence>